<reference evidence="8 9" key="1">
    <citation type="submission" date="2019-06" db="EMBL/GenBank/DDBJ databases">
        <title>Sequencing the genomes of 1000 actinobacteria strains.</title>
        <authorList>
            <person name="Klenk H.-P."/>
        </authorList>
    </citation>
    <scope>NUCLEOTIDE SEQUENCE [LARGE SCALE GENOMIC DNA]</scope>
    <source>
        <strain evidence="8 9">DSM 45928</strain>
    </source>
</reference>
<keyword evidence="8" id="KW-0547">Nucleotide-binding</keyword>
<sequence length="581" mass="60282">MSTRATEPDDPAPPSAVRRLLAGLVWRQKSRLGLGWLLLSLHQACEAAVPIAIGITIDVAVATRDLTALAWCIGGTIALFTVLALAWRFGARQTVIALERETHGLRMRLTRRALDPRGHATGLSTGETLAVATSDAEKAALFIRAISMGIAAVMAIVVSAIALLWIDAPLGIGVLVGVPVLLGVLQLVGPPLSRRSVDAQAATATTTGLATDFVTGLRTLRGIGATGRAADRYRASSEVALGKSLKAVSVTGVFQAITTGLSGLFLAAVAGVAGWFTLSGRLSIGELITVIGLAQFIAEPMRTLGMCSQIAAVAKASAGRVIGLLAAPPVVADSGTDTGTVEAVELSLRGMTHRNLTGLDLSVAPGETLGVVCHDPADADALLNLVNRTVATDDHDGRLTLGGIPADTITLTDYRRIVHVEPHRTTLFEGNLGANLTAAAATGGDLAVRTDRAVTAAAATDVIDSHPDGLNRHLDDQGRSLSGGQRQRLGLARALVTDPPILVLHDPTTAIDAATEELAAEGLAALRGRNPSRSTILITSSPALLGKTDRVVVIDAGRLVRSGTHHDLLEADSDYRKAVLR</sequence>
<evidence type="ECO:0000256" key="2">
    <source>
        <dbReference type="ARBA" id="ARBA00022692"/>
    </source>
</evidence>
<dbReference type="EMBL" id="VFOW01000001">
    <property type="protein sequence ID" value="TQL75857.1"/>
    <property type="molecule type" value="Genomic_DNA"/>
</dbReference>
<dbReference type="Proteomes" id="UP000317043">
    <property type="component" value="Unassembled WGS sequence"/>
</dbReference>
<evidence type="ECO:0000259" key="6">
    <source>
        <dbReference type="PROSITE" id="PS50893"/>
    </source>
</evidence>
<dbReference type="GO" id="GO:0005886">
    <property type="term" value="C:plasma membrane"/>
    <property type="evidence" value="ECO:0007669"/>
    <property type="project" value="UniProtKB-SubCell"/>
</dbReference>
<dbReference type="CDD" id="cd07346">
    <property type="entry name" value="ABC_6TM_exporters"/>
    <property type="match status" value="1"/>
</dbReference>
<dbReference type="InterPro" id="IPR039421">
    <property type="entry name" value="Type_1_exporter"/>
</dbReference>
<evidence type="ECO:0000256" key="4">
    <source>
        <dbReference type="ARBA" id="ARBA00023136"/>
    </source>
</evidence>
<dbReference type="PANTHER" id="PTHR43394">
    <property type="entry name" value="ATP-DEPENDENT PERMEASE MDL1, MITOCHONDRIAL"/>
    <property type="match status" value="1"/>
</dbReference>
<evidence type="ECO:0000259" key="7">
    <source>
        <dbReference type="PROSITE" id="PS50929"/>
    </source>
</evidence>
<proteinExistence type="predicted"/>
<dbReference type="PANTHER" id="PTHR43394:SF1">
    <property type="entry name" value="ATP-BINDING CASSETTE SUB-FAMILY B MEMBER 10, MITOCHONDRIAL"/>
    <property type="match status" value="1"/>
</dbReference>
<name>A0A543ATF2_9ACTN</name>
<dbReference type="GO" id="GO:0015421">
    <property type="term" value="F:ABC-type oligopeptide transporter activity"/>
    <property type="evidence" value="ECO:0007669"/>
    <property type="project" value="TreeGrafter"/>
</dbReference>
<keyword evidence="9" id="KW-1185">Reference proteome</keyword>
<feature type="transmembrane region" description="Helical" evidence="5">
    <location>
        <begin position="141"/>
        <end position="166"/>
    </location>
</feature>
<dbReference type="RefSeq" id="WP_142036393.1">
    <property type="nucleotide sequence ID" value="NZ_JBHTGS010000001.1"/>
</dbReference>
<keyword evidence="3 5" id="KW-1133">Transmembrane helix</keyword>
<feature type="transmembrane region" description="Helical" evidence="5">
    <location>
        <begin position="36"/>
        <end position="62"/>
    </location>
</feature>
<evidence type="ECO:0000256" key="1">
    <source>
        <dbReference type="ARBA" id="ARBA00004651"/>
    </source>
</evidence>
<keyword evidence="4 5" id="KW-0472">Membrane</keyword>
<feature type="transmembrane region" description="Helical" evidence="5">
    <location>
        <begin position="253"/>
        <end position="276"/>
    </location>
</feature>
<dbReference type="PROSITE" id="PS50929">
    <property type="entry name" value="ABC_TM1F"/>
    <property type="match status" value="1"/>
</dbReference>
<dbReference type="Gene3D" id="3.40.50.300">
    <property type="entry name" value="P-loop containing nucleotide triphosphate hydrolases"/>
    <property type="match status" value="1"/>
</dbReference>
<dbReference type="PROSITE" id="PS50893">
    <property type="entry name" value="ABC_TRANSPORTER_2"/>
    <property type="match status" value="1"/>
</dbReference>
<dbReference type="InParanoid" id="A0A543ATF2"/>
<gene>
    <name evidence="8" type="ORF">FB566_1372</name>
</gene>
<dbReference type="Pfam" id="PF00664">
    <property type="entry name" value="ABC_membrane"/>
    <property type="match status" value="1"/>
</dbReference>
<dbReference type="InterPro" id="IPR011527">
    <property type="entry name" value="ABC1_TM_dom"/>
</dbReference>
<dbReference type="OrthoDB" id="4966664at2"/>
<evidence type="ECO:0000313" key="9">
    <source>
        <dbReference type="Proteomes" id="UP000317043"/>
    </source>
</evidence>
<dbReference type="Gene3D" id="1.20.1560.10">
    <property type="entry name" value="ABC transporter type 1, transmembrane domain"/>
    <property type="match status" value="1"/>
</dbReference>
<dbReference type="InterPro" id="IPR017871">
    <property type="entry name" value="ABC_transporter-like_CS"/>
</dbReference>
<keyword evidence="2 5" id="KW-0812">Transmembrane</keyword>
<evidence type="ECO:0000313" key="8">
    <source>
        <dbReference type="EMBL" id="TQL75857.1"/>
    </source>
</evidence>
<dbReference type="PROSITE" id="PS00211">
    <property type="entry name" value="ABC_TRANSPORTER_1"/>
    <property type="match status" value="1"/>
</dbReference>
<comment type="caution">
    <text evidence="8">The sequence shown here is derived from an EMBL/GenBank/DDBJ whole genome shotgun (WGS) entry which is preliminary data.</text>
</comment>
<dbReference type="InterPro" id="IPR027417">
    <property type="entry name" value="P-loop_NTPase"/>
</dbReference>
<dbReference type="SUPFAM" id="SSF90123">
    <property type="entry name" value="ABC transporter transmembrane region"/>
    <property type="match status" value="1"/>
</dbReference>
<dbReference type="InterPro" id="IPR003439">
    <property type="entry name" value="ABC_transporter-like_ATP-bd"/>
</dbReference>
<organism evidence="8 9">
    <name type="scientific">Stackebrandtia endophytica</name>
    <dbReference type="NCBI Taxonomy" id="1496996"/>
    <lineage>
        <taxon>Bacteria</taxon>
        <taxon>Bacillati</taxon>
        <taxon>Actinomycetota</taxon>
        <taxon>Actinomycetes</taxon>
        <taxon>Glycomycetales</taxon>
        <taxon>Glycomycetaceae</taxon>
        <taxon>Stackebrandtia</taxon>
    </lineage>
</organism>
<dbReference type="Pfam" id="PF00005">
    <property type="entry name" value="ABC_tran"/>
    <property type="match status" value="1"/>
</dbReference>
<dbReference type="GO" id="GO:0005524">
    <property type="term" value="F:ATP binding"/>
    <property type="evidence" value="ECO:0007669"/>
    <property type="project" value="UniProtKB-KW"/>
</dbReference>
<dbReference type="SUPFAM" id="SSF52540">
    <property type="entry name" value="P-loop containing nucleoside triphosphate hydrolases"/>
    <property type="match status" value="1"/>
</dbReference>
<evidence type="ECO:0000256" key="5">
    <source>
        <dbReference type="SAM" id="Phobius"/>
    </source>
</evidence>
<comment type="subcellular location">
    <subcellularLocation>
        <location evidence="1">Cell membrane</location>
        <topology evidence="1">Multi-pass membrane protein</topology>
    </subcellularLocation>
</comment>
<feature type="transmembrane region" description="Helical" evidence="5">
    <location>
        <begin position="68"/>
        <end position="90"/>
    </location>
</feature>
<feature type="domain" description="ABC transporter" evidence="6">
    <location>
        <begin position="341"/>
        <end position="581"/>
    </location>
</feature>
<dbReference type="GO" id="GO:0016887">
    <property type="term" value="F:ATP hydrolysis activity"/>
    <property type="evidence" value="ECO:0007669"/>
    <property type="project" value="InterPro"/>
</dbReference>
<dbReference type="InterPro" id="IPR036640">
    <property type="entry name" value="ABC1_TM_sf"/>
</dbReference>
<protein>
    <submittedName>
        <fullName evidence="8">Putative ABC transport system ATP-binding protein</fullName>
    </submittedName>
</protein>
<dbReference type="AlphaFoldDB" id="A0A543ATF2"/>
<feature type="transmembrane region" description="Helical" evidence="5">
    <location>
        <begin position="172"/>
        <end position="189"/>
    </location>
</feature>
<keyword evidence="8" id="KW-0067">ATP-binding</keyword>
<evidence type="ECO:0000256" key="3">
    <source>
        <dbReference type="ARBA" id="ARBA00022989"/>
    </source>
</evidence>
<accession>A0A543ATF2</accession>
<feature type="domain" description="ABC transmembrane type-1" evidence="7">
    <location>
        <begin position="37"/>
        <end position="306"/>
    </location>
</feature>